<dbReference type="Pfam" id="PF13196">
    <property type="entry name" value="DUF4012"/>
    <property type="match status" value="1"/>
</dbReference>
<protein>
    <recommendedName>
        <fullName evidence="4">DUF4012 domain-containing protein</fullName>
    </recommendedName>
</protein>
<dbReference type="InterPro" id="IPR025101">
    <property type="entry name" value="DUF4012"/>
</dbReference>
<evidence type="ECO:0000313" key="2">
    <source>
        <dbReference type="EMBL" id="OGZ00791.1"/>
    </source>
</evidence>
<keyword evidence="1" id="KW-0472">Membrane</keyword>
<evidence type="ECO:0000313" key="3">
    <source>
        <dbReference type="Proteomes" id="UP000176287"/>
    </source>
</evidence>
<feature type="transmembrane region" description="Helical" evidence="1">
    <location>
        <begin position="74"/>
        <end position="95"/>
    </location>
</feature>
<accession>A0A1G2CJG0</accession>
<evidence type="ECO:0000256" key="1">
    <source>
        <dbReference type="SAM" id="Phobius"/>
    </source>
</evidence>
<reference evidence="2 3" key="1">
    <citation type="journal article" date="2016" name="Nat. Commun.">
        <title>Thousands of microbial genomes shed light on interconnected biogeochemical processes in an aquifer system.</title>
        <authorList>
            <person name="Anantharaman K."/>
            <person name="Brown C.T."/>
            <person name="Hug L.A."/>
            <person name="Sharon I."/>
            <person name="Castelle C.J."/>
            <person name="Probst A.J."/>
            <person name="Thomas B.C."/>
            <person name="Singh A."/>
            <person name="Wilkins M.J."/>
            <person name="Karaoz U."/>
            <person name="Brodie E.L."/>
            <person name="Williams K.H."/>
            <person name="Hubbard S.S."/>
            <person name="Banfield J.F."/>
        </authorList>
    </citation>
    <scope>NUCLEOTIDE SEQUENCE [LARGE SCALE GENOMIC DNA]</scope>
</reference>
<organism evidence="2 3">
    <name type="scientific">Candidatus Liptonbacteria bacterium RIFCSPLOWO2_01_FULL_45_15</name>
    <dbReference type="NCBI Taxonomy" id="1798649"/>
    <lineage>
        <taxon>Bacteria</taxon>
        <taxon>Candidatus Liptoniibacteriota</taxon>
    </lineage>
</organism>
<dbReference type="EMBL" id="MHKZ01000012">
    <property type="protein sequence ID" value="OGZ00791.1"/>
    <property type="molecule type" value="Genomic_DNA"/>
</dbReference>
<keyword evidence="1" id="KW-0812">Transmembrane</keyword>
<comment type="caution">
    <text evidence="2">The sequence shown here is derived from an EMBL/GenBank/DDBJ whole genome shotgun (WGS) entry which is preliminary data.</text>
</comment>
<dbReference type="Proteomes" id="UP000176287">
    <property type="component" value="Unassembled WGS sequence"/>
</dbReference>
<gene>
    <name evidence="2" type="ORF">A3B13_00405</name>
</gene>
<dbReference type="STRING" id="1798649.A3B13_00405"/>
<sequence length="708" mass="78281">MKQRVPKKNISSRIADIISPRRKHEAAKERELASDSWIDKKTATEFLGSSEQKIDGKPKDNFILSKGKSTVKKILLGSLFLFLATLLLLGAGAYVKWNDALRYFNSTGEEINNFINKNNQQENSSSSASARLNFFDIAKTNALWENIGSAYSGFQNFSASGLGLLNELNVLGGNWPNLLLHGGGRELIEHLEKIKAYLESIGEANAKLTSLNIGLDTFLSDKYGSPLSIQLGFRHLDGFLGAVINWLSSEDERHILVLFENSSELRPGGGFIGSYADVVFSGGSIKSIEVHDINDADRKLEANIVPPKPLQAIQKSWTIANSNWFFDSSVSAAKTIQLMEKSKMYAGKISFDGAIAVSPGVVSDILEITGPIDLQSRNLTISKDNFITEIQNEVQAAQAKGIPSKRILAELVPELLLKLDSLKAQDNRLAAEKLNEWISKKDLVVYFKNTSIQNFLDFYGASGKIFEIPSDFNGDYLAVPSANIGGGKSDLFIEQKVFFKTQLNSNGTANDHLEISRKHTAGKNDAWWYRLPNESYIKIFTPPDTSLSNFSGGWDRKISPKINYSKSGYVIDASIAEIESTLKKNFNFPTVEEFKESGKKVFGLWVKTDAGQTSKISMDYSVHLFSPPSDGQKYQFVFEKQSGLPTIVSKASQAALPAVASSKAGSYHFEIYAPVGFSWKESNSPLFEYETADPPGRLMLNLTLKRDL</sequence>
<proteinExistence type="predicted"/>
<keyword evidence="1" id="KW-1133">Transmembrane helix</keyword>
<evidence type="ECO:0008006" key="4">
    <source>
        <dbReference type="Google" id="ProtNLM"/>
    </source>
</evidence>
<name>A0A1G2CJG0_9BACT</name>
<dbReference type="AlphaFoldDB" id="A0A1G2CJG0"/>